<dbReference type="RefSeq" id="WP_381423200.1">
    <property type="nucleotide sequence ID" value="NZ_JBHSDH010000013.1"/>
</dbReference>
<evidence type="ECO:0000256" key="6">
    <source>
        <dbReference type="RuleBase" id="RU361217"/>
    </source>
</evidence>
<dbReference type="EC" id="1.1.5.3" evidence="6"/>
<feature type="domain" description="Alpha-glycerophosphate oxidase C-terminal" evidence="8">
    <location>
        <begin position="382"/>
        <end position="480"/>
    </location>
</feature>
<keyword evidence="3 6" id="KW-0285">Flavoprotein</keyword>
<dbReference type="PROSITE" id="PS00977">
    <property type="entry name" value="FAD_G3PDH_1"/>
    <property type="match status" value="1"/>
</dbReference>
<evidence type="ECO:0000259" key="7">
    <source>
        <dbReference type="Pfam" id="PF01266"/>
    </source>
</evidence>
<dbReference type="Gene3D" id="6.10.250.1890">
    <property type="match status" value="1"/>
</dbReference>
<dbReference type="NCBIfam" id="NF008899">
    <property type="entry name" value="PRK12266.1"/>
    <property type="match status" value="1"/>
</dbReference>
<keyword evidence="4" id="KW-0274">FAD</keyword>
<proteinExistence type="inferred from homology"/>
<evidence type="ECO:0000256" key="1">
    <source>
        <dbReference type="ARBA" id="ARBA00001974"/>
    </source>
</evidence>
<dbReference type="Gene3D" id="3.30.9.10">
    <property type="entry name" value="D-Amino Acid Oxidase, subunit A, domain 2"/>
    <property type="match status" value="1"/>
</dbReference>
<dbReference type="Proteomes" id="UP001595887">
    <property type="component" value="Unassembled WGS sequence"/>
</dbReference>
<evidence type="ECO:0000256" key="2">
    <source>
        <dbReference type="ARBA" id="ARBA00007330"/>
    </source>
</evidence>
<gene>
    <name evidence="9" type="primary">glpD</name>
    <name evidence="9" type="ORF">ACFOWX_08625</name>
</gene>
<reference evidence="10" key="1">
    <citation type="journal article" date="2019" name="Int. J. Syst. Evol. Microbiol.">
        <title>The Global Catalogue of Microorganisms (GCM) 10K type strain sequencing project: providing services to taxonomists for standard genome sequencing and annotation.</title>
        <authorList>
            <consortium name="The Broad Institute Genomics Platform"/>
            <consortium name="The Broad Institute Genome Sequencing Center for Infectious Disease"/>
            <person name="Wu L."/>
            <person name="Ma J."/>
        </authorList>
    </citation>
    <scope>NUCLEOTIDE SEQUENCE [LARGE SCALE GENOMIC DNA]</scope>
    <source>
        <strain evidence="10">CECT 8531</strain>
    </source>
</reference>
<dbReference type="InterPro" id="IPR006076">
    <property type="entry name" value="FAD-dep_OxRdtase"/>
</dbReference>
<dbReference type="Gene3D" id="3.50.50.60">
    <property type="entry name" value="FAD/NAD(P)-binding domain"/>
    <property type="match status" value="1"/>
</dbReference>
<dbReference type="Pfam" id="PF01266">
    <property type="entry name" value="DAO"/>
    <property type="match status" value="1"/>
</dbReference>
<keyword evidence="5 6" id="KW-0560">Oxidoreductase</keyword>
<evidence type="ECO:0000313" key="10">
    <source>
        <dbReference type="Proteomes" id="UP001595887"/>
    </source>
</evidence>
<evidence type="ECO:0000256" key="3">
    <source>
        <dbReference type="ARBA" id="ARBA00022630"/>
    </source>
</evidence>
<dbReference type="PROSITE" id="PS00978">
    <property type="entry name" value="FAD_G3PDH_2"/>
    <property type="match status" value="1"/>
</dbReference>
<dbReference type="InterPro" id="IPR031656">
    <property type="entry name" value="DAO_C"/>
</dbReference>
<dbReference type="InterPro" id="IPR038299">
    <property type="entry name" value="DAO_C_sf"/>
</dbReference>
<feature type="domain" description="FAD dependent oxidoreductase" evidence="7">
    <location>
        <begin position="3"/>
        <end position="323"/>
    </location>
</feature>
<comment type="cofactor">
    <cofactor evidence="1 6">
        <name>FAD</name>
        <dbReference type="ChEBI" id="CHEBI:57692"/>
    </cofactor>
</comment>
<dbReference type="InterPro" id="IPR000447">
    <property type="entry name" value="G3P_DH_FAD-dep"/>
</dbReference>
<organism evidence="9 10">
    <name type="scientific">Sphingorhabdus arenilitoris</name>
    <dbReference type="NCBI Taxonomy" id="1490041"/>
    <lineage>
        <taxon>Bacteria</taxon>
        <taxon>Pseudomonadati</taxon>
        <taxon>Pseudomonadota</taxon>
        <taxon>Alphaproteobacteria</taxon>
        <taxon>Sphingomonadales</taxon>
        <taxon>Sphingomonadaceae</taxon>
        <taxon>Sphingorhabdus</taxon>
    </lineage>
</organism>
<dbReference type="SUPFAM" id="SSF51905">
    <property type="entry name" value="FAD/NAD(P)-binding domain"/>
    <property type="match status" value="1"/>
</dbReference>
<dbReference type="GO" id="GO:0004368">
    <property type="term" value="F:glycerol-3-phosphate dehydrogenase (quinone) activity"/>
    <property type="evidence" value="ECO:0007669"/>
    <property type="project" value="UniProtKB-EC"/>
</dbReference>
<dbReference type="PRINTS" id="PR01001">
    <property type="entry name" value="FADG3PDH"/>
</dbReference>
<dbReference type="Pfam" id="PF16901">
    <property type="entry name" value="DAO_C"/>
    <property type="match status" value="1"/>
</dbReference>
<name>A0ABV8RHN7_9SPHN</name>
<comment type="caution">
    <text evidence="9">The sequence shown here is derived from an EMBL/GenBank/DDBJ whole genome shotgun (WGS) entry which is preliminary data.</text>
</comment>
<dbReference type="Gene3D" id="1.10.8.870">
    <property type="entry name" value="Alpha-glycerophosphate oxidase, cap domain"/>
    <property type="match status" value="1"/>
</dbReference>
<dbReference type="PANTHER" id="PTHR11985">
    <property type="entry name" value="GLYCEROL-3-PHOSPHATE DEHYDROGENASE"/>
    <property type="match status" value="1"/>
</dbReference>
<protein>
    <recommendedName>
        <fullName evidence="6">Glycerol-3-phosphate dehydrogenase</fullName>
        <ecNumber evidence="6">1.1.5.3</ecNumber>
    </recommendedName>
</protein>
<accession>A0ABV8RHN7</accession>
<comment type="catalytic activity">
    <reaction evidence="6">
        <text>a quinone + sn-glycerol 3-phosphate = dihydroxyacetone phosphate + a quinol</text>
        <dbReference type="Rhea" id="RHEA:18977"/>
        <dbReference type="ChEBI" id="CHEBI:24646"/>
        <dbReference type="ChEBI" id="CHEBI:57597"/>
        <dbReference type="ChEBI" id="CHEBI:57642"/>
        <dbReference type="ChEBI" id="CHEBI:132124"/>
        <dbReference type="EC" id="1.1.5.3"/>
    </reaction>
</comment>
<evidence type="ECO:0000256" key="4">
    <source>
        <dbReference type="ARBA" id="ARBA00022827"/>
    </source>
</evidence>
<evidence type="ECO:0000256" key="5">
    <source>
        <dbReference type="ARBA" id="ARBA00023002"/>
    </source>
</evidence>
<dbReference type="InterPro" id="IPR036188">
    <property type="entry name" value="FAD/NAD-bd_sf"/>
</dbReference>
<dbReference type="PANTHER" id="PTHR11985:SF15">
    <property type="entry name" value="GLYCEROL-3-PHOSPHATE DEHYDROGENASE, MITOCHONDRIAL"/>
    <property type="match status" value="1"/>
</dbReference>
<comment type="similarity">
    <text evidence="2 6">Belongs to the FAD-dependent glycerol-3-phosphate dehydrogenase family.</text>
</comment>
<sequence length="505" mass="56300">MYDILVIGGGINGVGIARDAAGRGLSVALCEKDDLASHTSSASSKLIHGGLRYLENYEFRLVRESLGEREILLRAAPHIIWPMRIVLPVLKGMRPKWMLRIGLFLYDHLAKRAVLPGTKTLNLRNSLQGAALKEELKTGFEYSDCWADDARLVVANAIDAAERGADIYTRTECTALNRAADHWTATLKDSHGEEKQVKAKMVINAAGPWVERILGKFGRLNNHAAVRLVKGSHIVTKQLYEGKHGYIFQSADGRIIFAMPYEDDYTLIGTTDTEWDKDPGHVEISSEEIDYLCAAANDYFKTPVTRDDIIWSYAGVRPLYDDQAASASVVTRDYVFDLEGGDGQAAPILSVFGGKLTTYRKLAGHAMDKLRPFFPQMKGDWTQDAALPGGDFPIDGVEALRQRVTAQYPWIPIALRNRLVQAYGTRAVLLLGDAKSVRDLGKEYGAGLYDAEIRYLIAHEFATCAEDILWRRSKLGLKMTEEERADLTDYLGNVDIDTWIKQKSR</sequence>
<evidence type="ECO:0000259" key="8">
    <source>
        <dbReference type="Pfam" id="PF16901"/>
    </source>
</evidence>
<evidence type="ECO:0000313" key="9">
    <source>
        <dbReference type="EMBL" id="MFC4292477.1"/>
    </source>
</evidence>
<keyword evidence="10" id="KW-1185">Reference proteome</keyword>
<dbReference type="EMBL" id="JBHSDH010000013">
    <property type="protein sequence ID" value="MFC4292477.1"/>
    <property type="molecule type" value="Genomic_DNA"/>
</dbReference>
<dbReference type="NCBIfam" id="NF009906">
    <property type="entry name" value="PRK13369.1"/>
    <property type="match status" value="1"/>
</dbReference>